<accession>A0ABU7IZJ7</accession>
<reference evidence="3 4" key="1">
    <citation type="submission" date="2024-01" db="EMBL/GenBank/DDBJ databases">
        <title>Maribacter spp. originated from different algae showed divergent polysaccharides utilization ability.</title>
        <authorList>
            <person name="Wang H."/>
            <person name="Wu Y."/>
        </authorList>
    </citation>
    <scope>NUCLEOTIDE SEQUENCE [LARGE SCALE GENOMIC DNA]</scope>
    <source>
        <strain evidence="3 4">PR1</strain>
    </source>
</reference>
<evidence type="ECO:0000313" key="3">
    <source>
        <dbReference type="EMBL" id="MEE1977926.1"/>
    </source>
</evidence>
<sequence length="313" mass="35999">MLKIEKSKIVFSLLLLTLLLFLGFYYAMTFGDAEENGLEPKDIPVPELEDEQKQYESKLEALEALKEERERTAPSLYPEHMVDEKGYFNPDYMTYEKQRIIDSIYGQDSTTPKLRKYESHLSDRKGNQGAPEMHRDTLMEEAVSKRVTKAKELGLEHQLFFASDPLTQTYLDNAGTDTELLVRVDGTQTVRNNFRLNMRLVHEVQIHGKVYPKNLPVYGFISFKPNRTLVTILHLGQKPISLTAYDYQDRSEGIYIENNFRAQVSQEVIGDVVDDINIAGVPQVSGVKKIFKNNHRSPKVTVQDNYLILLAYQ</sequence>
<dbReference type="EMBL" id="JAZDDG010000009">
    <property type="protein sequence ID" value="MEE1977926.1"/>
    <property type="molecule type" value="Genomic_DNA"/>
</dbReference>
<name>A0ABU7IZJ7_9FLAO</name>
<feature type="domain" description="Conjugative transposon TraM C-terminal" evidence="2">
    <location>
        <begin position="182"/>
        <end position="310"/>
    </location>
</feature>
<evidence type="ECO:0000313" key="4">
    <source>
        <dbReference type="Proteomes" id="UP001356308"/>
    </source>
</evidence>
<gene>
    <name evidence="3" type="primary">traM</name>
    <name evidence="3" type="ORF">V1I91_17745</name>
</gene>
<organism evidence="3 4">
    <name type="scientific">Maribacter cobaltidurans</name>
    <dbReference type="NCBI Taxonomy" id="1178778"/>
    <lineage>
        <taxon>Bacteria</taxon>
        <taxon>Pseudomonadati</taxon>
        <taxon>Bacteroidota</taxon>
        <taxon>Flavobacteriia</taxon>
        <taxon>Flavobacteriales</taxon>
        <taxon>Flavobacteriaceae</taxon>
        <taxon>Maribacter</taxon>
    </lineage>
</organism>
<evidence type="ECO:0000259" key="2">
    <source>
        <dbReference type="Pfam" id="PF12508"/>
    </source>
</evidence>
<dbReference type="Pfam" id="PF12508">
    <property type="entry name" value="Transposon_TraM"/>
    <property type="match status" value="1"/>
</dbReference>
<dbReference type="RefSeq" id="WP_272652608.1">
    <property type="nucleotide sequence ID" value="NZ_JAZDDG010000009.1"/>
</dbReference>
<proteinExistence type="predicted"/>
<evidence type="ECO:0000256" key="1">
    <source>
        <dbReference type="SAM" id="Coils"/>
    </source>
</evidence>
<keyword evidence="1" id="KW-0175">Coiled coil</keyword>
<dbReference type="Proteomes" id="UP001356308">
    <property type="component" value="Unassembled WGS sequence"/>
</dbReference>
<dbReference type="InterPro" id="IPR055407">
    <property type="entry name" value="TraM_C"/>
</dbReference>
<protein>
    <submittedName>
        <fullName evidence="3">Conjugative transposon protein TraM</fullName>
    </submittedName>
</protein>
<feature type="coiled-coil region" evidence="1">
    <location>
        <begin position="45"/>
        <end position="72"/>
    </location>
</feature>
<keyword evidence="4" id="KW-1185">Reference proteome</keyword>
<comment type="caution">
    <text evidence="3">The sequence shown here is derived from an EMBL/GenBank/DDBJ whole genome shotgun (WGS) entry which is preliminary data.</text>
</comment>